<dbReference type="EMBL" id="JARQDV010000001">
    <property type="protein sequence ID" value="MDT2963264.1"/>
    <property type="molecule type" value="Genomic_DNA"/>
</dbReference>
<dbReference type="Proteomes" id="UP000286288">
    <property type="component" value="Unassembled WGS sequence"/>
</dbReference>
<dbReference type="InterPro" id="IPR000835">
    <property type="entry name" value="HTH_MarR-typ"/>
</dbReference>
<dbReference type="Gene3D" id="1.10.10.10">
    <property type="entry name" value="Winged helix-like DNA-binding domain superfamily/Winged helix DNA-binding domain"/>
    <property type="match status" value="1"/>
</dbReference>
<sequence length="142" mass="16089">MAHQEEALKAYIGLLRTASRLEQVAKKDVRCYGLNITEFSVLELLYHKGTHTTQAIKEKILIASSSTTYVVDQLVKKGCVQREPSQEDQRVTYVSITEAGRALMEKIFPSHAQKIAASFSELSSEELQQLKTILRKITYDQK</sequence>
<organism evidence="7 8">
    <name type="scientific">Enterococcus casseliflavus</name>
    <name type="common">Enterococcus flavescens</name>
    <dbReference type="NCBI Taxonomy" id="37734"/>
    <lineage>
        <taxon>Bacteria</taxon>
        <taxon>Bacillati</taxon>
        <taxon>Bacillota</taxon>
        <taxon>Bacilli</taxon>
        <taxon>Lactobacillales</taxon>
        <taxon>Enterococcaceae</taxon>
        <taxon>Enterococcus</taxon>
    </lineage>
</organism>
<dbReference type="RefSeq" id="WP_010748593.1">
    <property type="nucleotide sequence ID" value="NZ_BJMG01000002.1"/>
</dbReference>
<evidence type="ECO:0000313" key="6">
    <source>
        <dbReference type="EMBL" id="QGN28157.1"/>
    </source>
</evidence>
<dbReference type="Proteomes" id="UP000422837">
    <property type="component" value="Chromosome"/>
</dbReference>
<proteinExistence type="predicted"/>
<dbReference type="PROSITE" id="PS50995">
    <property type="entry name" value="HTH_MARR_2"/>
    <property type="match status" value="1"/>
</dbReference>
<keyword evidence="2" id="KW-0804">Transcription</keyword>
<dbReference type="InterPro" id="IPR036390">
    <property type="entry name" value="WH_DNA-bd_sf"/>
</dbReference>
<name>A0A1G9FQQ4_ENTCA</name>
<dbReference type="SMART" id="SM00347">
    <property type="entry name" value="HTH_MARR"/>
    <property type="match status" value="1"/>
</dbReference>
<evidence type="ECO:0000313" key="4">
    <source>
        <dbReference type="EMBL" id="MDT2963264.1"/>
    </source>
</evidence>
<dbReference type="Pfam" id="PF01047">
    <property type="entry name" value="MarR"/>
    <property type="match status" value="1"/>
</dbReference>
<accession>A0A1G9FQQ4</accession>
<dbReference type="InterPro" id="IPR036388">
    <property type="entry name" value="WH-like_DNA-bd_sf"/>
</dbReference>
<protein>
    <submittedName>
        <fullName evidence="7">MarR family transcriptional regulator</fullName>
    </submittedName>
</protein>
<dbReference type="GO" id="GO:0003700">
    <property type="term" value="F:DNA-binding transcription factor activity"/>
    <property type="evidence" value="ECO:0007669"/>
    <property type="project" value="InterPro"/>
</dbReference>
<reference evidence="4 10" key="3">
    <citation type="submission" date="2023-03" db="EMBL/GenBank/DDBJ databases">
        <authorList>
            <person name="Shen W."/>
            <person name="Cai J."/>
        </authorList>
    </citation>
    <scope>NUCLEOTIDE SEQUENCE</scope>
    <source>
        <strain evidence="5 10">B516</strain>
        <strain evidence="4">K72-2</strain>
    </source>
</reference>
<evidence type="ECO:0000256" key="1">
    <source>
        <dbReference type="ARBA" id="ARBA00023015"/>
    </source>
</evidence>
<keyword evidence="1" id="KW-0805">Transcription regulation</keyword>
<dbReference type="GeneID" id="83458033"/>
<dbReference type="EMBL" id="JARQDZ010000008">
    <property type="protein sequence ID" value="MDT2983732.1"/>
    <property type="molecule type" value="Genomic_DNA"/>
</dbReference>
<evidence type="ECO:0000313" key="8">
    <source>
        <dbReference type="Proteomes" id="UP000286288"/>
    </source>
</evidence>
<dbReference type="OrthoDB" id="9799747at2"/>
<dbReference type="SUPFAM" id="SSF46785">
    <property type="entry name" value="Winged helix' DNA-binding domain"/>
    <property type="match status" value="1"/>
</dbReference>
<gene>
    <name evidence="7" type="ORF">DW084_05255</name>
    <name evidence="6" type="ORF">GFU50_00925</name>
    <name evidence="4" type="ORF">P7I32_01475</name>
    <name evidence="5" type="ORF">P7I34_13720</name>
</gene>
<dbReference type="GO" id="GO:0006950">
    <property type="term" value="P:response to stress"/>
    <property type="evidence" value="ECO:0007669"/>
    <property type="project" value="TreeGrafter"/>
</dbReference>
<evidence type="ECO:0000256" key="2">
    <source>
        <dbReference type="ARBA" id="ARBA00023163"/>
    </source>
</evidence>
<evidence type="ECO:0000313" key="9">
    <source>
        <dbReference type="Proteomes" id="UP000422837"/>
    </source>
</evidence>
<dbReference type="AlphaFoldDB" id="A0A1G9FQQ4"/>
<dbReference type="Proteomes" id="UP001268896">
    <property type="component" value="Unassembled WGS sequence"/>
</dbReference>
<evidence type="ECO:0000313" key="7">
    <source>
        <dbReference type="EMBL" id="RHK07269.1"/>
    </source>
</evidence>
<evidence type="ECO:0000259" key="3">
    <source>
        <dbReference type="PROSITE" id="PS50995"/>
    </source>
</evidence>
<reference evidence="6 9" key="2">
    <citation type="submission" date="2019-11" db="EMBL/GenBank/DDBJ databases">
        <title>Detection and genome characteristic of a blood enterococcus casselifavus isolate from Zhengzhou,china.</title>
        <authorList>
            <person name="Wen P."/>
        </authorList>
    </citation>
    <scope>NUCLEOTIDE SEQUENCE [LARGE SCALE GENOMIC DNA]</scope>
    <source>
        <strain evidence="6 9">EC291</strain>
    </source>
</reference>
<evidence type="ECO:0000313" key="5">
    <source>
        <dbReference type="EMBL" id="MDT2983732.1"/>
    </source>
</evidence>
<reference evidence="7 8" key="1">
    <citation type="submission" date="2018-08" db="EMBL/GenBank/DDBJ databases">
        <title>A genome reference for cultivated species of the human gut microbiota.</title>
        <authorList>
            <person name="Zou Y."/>
            <person name="Xue W."/>
            <person name="Luo G."/>
        </authorList>
    </citation>
    <scope>NUCLEOTIDE SEQUENCE [LARGE SCALE GENOMIC DNA]</scope>
    <source>
        <strain evidence="7 8">AF48-16</strain>
    </source>
</reference>
<dbReference type="Proteomes" id="UP001253851">
    <property type="component" value="Unassembled WGS sequence"/>
</dbReference>
<feature type="domain" description="HTH marR-type" evidence="3">
    <location>
        <begin position="1"/>
        <end position="139"/>
    </location>
</feature>
<dbReference type="EMBL" id="CP046123">
    <property type="protein sequence ID" value="QGN28157.1"/>
    <property type="molecule type" value="Genomic_DNA"/>
</dbReference>
<dbReference type="PRINTS" id="PR00598">
    <property type="entry name" value="HTHMARR"/>
</dbReference>
<evidence type="ECO:0000313" key="10">
    <source>
        <dbReference type="Proteomes" id="UP001253851"/>
    </source>
</evidence>
<dbReference type="PANTHER" id="PTHR33164:SF56">
    <property type="entry name" value="HTH-TYPE TRANSCRIPTIONAL REGULATOR MHQR"/>
    <property type="match status" value="1"/>
</dbReference>
<dbReference type="InterPro" id="IPR039422">
    <property type="entry name" value="MarR/SlyA-like"/>
</dbReference>
<dbReference type="EMBL" id="QRMZ01000005">
    <property type="protein sequence ID" value="RHK07269.1"/>
    <property type="molecule type" value="Genomic_DNA"/>
</dbReference>
<dbReference type="PANTHER" id="PTHR33164">
    <property type="entry name" value="TRANSCRIPTIONAL REGULATOR, MARR FAMILY"/>
    <property type="match status" value="1"/>
</dbReference>